<dbReference type="EMBL" id="JBHSFK010000009">
    <property type="protein sequence ID" value="MFC4501068.1"/>
    <property type="molecule type" value="Genomic_DNA"/>
</dbReference>
<proteinExistence type="predicted"/>
<evidence type="ECO:0000313" key="2">
    <source>
        <dbReference type="EMBL" id="MFC4501068.1"/>
    </source>
</evidence>
<evidence type="ECO:0000313" key="3">
    <source>
        <dbReference type="Proteomes" id="UP001595839"/>
    </source>
</evidence>
<name>A0ABV9AMC5_9ACTN</name>
<dbReference type="Proteomes" id="UP001595839">
    <property type="component" value="Unassembled WGS sequence"/>
</dbReference>
<dbReference type="RefSeq" id="WP_385876993.1">
    <property type="nucleotide sequence ID" value="NZ_JBHSFK010000009.1"/>
</dbReference>
<accession>A0ABV9AMC5</accession>
<comment type="caution">
    <text evidence="2">The sequence shown here is derived from an EMBL/GenBank/DDBJ whole genome shotgun (WGS) entry which is preliminary data.</text>
</comment>
<evidence type="ECO:0000256" key="1">
    <source>
        <dbReference type="SAM" id="MobiDB-lite"/>
    </source>
</evidence>
<feature type="region of interest" description="Disordered" evidence="1">
    <location>
        <begin position="1"/>
        <end position="39"/>
    </location>
</feature>
<gene>
    <name evidence="2" type="ORF">ACFPIH_16265</name>
</gene>
<reference evidence="3" key="1">
    <citation type="journal article" date="2019" name="Int. J. Syst. Evol. Microbiol.">
        <title>The Global Catalogue of Microorganisms (GCM) 10K type strain sequencing project: providing services to taxonomists for standard genome sequencing and annotation.</title>
        <authorList>
            <consortium name="The Broad Institute Genomics Platform"/>
            <consortium name="The Broad Institute Genome Sequencing Center for Infectious Disease"/>
            <person name="Wu L."/>
            <person name="Ma J."/>
        </authorList>
    </citation>
    <scope>NUCLEOTIDE SEQUENCE [LARGE SCALE GENOMIC DNA]</scope>
    <source>
        <strain evidence="3">CGMCC 4.7177</strain>
    </source>
</reference>
<organism evidence="2 3">
    <name type="scientific">Streptomyces vulcanius</name>
    <dbReference type="NCBI Taxonomy" id="1441876"/>
    <lineage>
        <taxon>Bacteria</taxon>
        <taxon>Bacillati</taxon>
        <taxon>Actinomycetota</taxon>
        <taxon>Actinomycetes</taxon>
        <taxon>Kitasatosporales</taxon>
        <taxon>Streptomycetaceae</taxon>
        <taxon>Streptomyces</taxon>
    </lineage>
</organism>
<protein>
    <submittedName>
        <fullName evidence="2">Uncharacterized protein</fullName>
    </submittedName>
</protein>
<keyword evidence="3" id="KW-1185">Reference proteome</keyword>
<sequence>MTIGFLMPNPLLQNGTAGPAVETAPDGPDTTAEDRPGTDAAPLLMNLGSDDAAVCTDGVCVL</sequence>